<dbReference type="EMBL" id="AY625479">
    <property type="protein sequence ID" value="AAU04409.1"/>
    <property type="molecule type" value="Genomic_DNA"/>
</dbReference>
<proteinExistence type="inferred from homology"/>
<dbReference type="GO" id="GO:0005759">
    <property type="term" value="C:mitochondrial matrix"/>
    <property type="evidence" value="ECO:0007669"/>
    <property type="project" value="UniProtKB-SubCell"/>
</dbReference>
<dbReference type="InterPro" id="IPR019832">
    <property type="entry name" value="Mn/Fe_SOD_C"/>
</dbReference>
<comment type="subunit">
    <text evidence="5">Homotetramer.</text>
</comment>
<evidence type="ECO:0000259" key="13">
    <source>
        <dbReference type="Pfam" id="PF00081"/>
    </source>
</evidence>
<feature type="non-terminal residue" evidence="15">
    <location>
        <position position="136"/>
    </location>
</feature>
<evidence type="ECO:0000256" key="3">
    <source>
        <dbReference type="ARBA" id="ARBA00004305"/>
    </source>
</evidence>
<evidence type="ECO:0000256" key="12">
    <source>
        <dbReference type="RuleBase" id="RU000414"/>
    </source>
</evidence>
<keyword evidence="8 12" id="KW-0560">Oxidoreductase</keyword>
<dbReference type="Gene3D" id="1.10.287.990">
    <property type="entry name" value="Fe,Mn superoxide dismutase (SOD) domain"/>
    <property type="match status" value="1"/>
</dbReference>
<keyword evidence="10" id="KW-0464">Manganese</keyword>
<dbReference type="InterPro" id="IPR001189">
    <property type="entry name" value="Mn/Fe_SOD"/>
</dbReference>
<evidence type="ECO:0000256" key="6">
    <source>
        <dbReference type="ARBA" id="ARBA00022723"/>
    </source>
</evidence>
<dbReference type="PANTHER" id="PTHR11404:SF29">
    <property type="entry name" value="SUPEROXIDE DISMUTASE"/>
    <property type="match status" value="1"/>
</dbReference>
<evidence type="ECO:0000256" key="9">
    <source>
        <dbReference type="ARBA" id="ARBA00023128"/>
    </source>
</evidence>
<dbReference type="PANTHER" id="PTHR11404">
    <property type="entry name" value="SUPEROXIDE DISMUTASE 2"/>
    <property type="match status" value="1"/>
</dbReference>
<evidence type="ECO:0000256" key="5">
    <source>
        <dbReference type="ARBA" id="ARBA00011881"/>
    </source>
</evidence>
<dbReference type="GO" id="GO:0004784">
    <property type="term" value="F:superoxide dismutase activity"/>
    <property type="evidence" value="ECO:0007669"/>
    <property type="project" value="UniProtKB-EC"/>
</dbReference>
<comment type="catalytic activity">
    <reaction evidence="11 12">
        <text>2 superoxide + 2 H(+) = H2O2 + O2</text>
        <dbReference type="Rhea" id="RHEA:20696"/>
        <dbReference type="ChEBI" id="CHEBI:15378"/>
        <dbReference type="ChEBI" id="CHEBI:15379"/>
        <dbReference type="ChEBI" id="CHEBI:16240"/>
        <dbReference type="ChEBI" id="CHEBI:18421"/>
        <dbReference type="EC" id="1.15.1.1"/>
    </reaction>
</comment>
<comment type="subcellular location">
    <subcellularLocation>
        <location evidence="3">Mitochondrion matrix</location>
    </subcellularLocation>
</comment>
<feature type="non-terminal residue" evidence="15">
    <location>
        <position position="1"/>
    </location>
</feature>
<evidence type="ECO:0000313" key="15">
    <source>
        <dbReference type="EMBL" id="AAU04409.1"/>
    </source>
</evidence>
<dbReference type="InterPro" id="IPR019831">
    <property type="entry name" value="Mn/Fe_SOD_N"/>
</dbReference>
<gene>
    <name evidence="15" type="primary">MnSOD</name>
</gene>
<dbReference type="SUPFAM" id="SSF54719">
    <property type="entry name" value="Fe,Mn superoxide dismutase (SOD), C-terminal domain"/>
    <property type="match status" value="1"/>
</dbReference>
<evidence type="ECO:0000256" key="4">
    <source>
        <dbReference type="ARBA" id="ARBA00008714"/>
    </source>
</evidence>
<dbReference type="PRINTS" id="PR01703">
    <property type="entry name" value="MNSODISMTASE"/>
</dbReference>
<dbReference type="InterPro" id="IPR036314">
    <property type="entry name" value="SOD_C_sf"/>
</dbReference>
<dbReference type="AlphaFoldDB" id="Q537X4"/>
<dbReference type="Gene3D" id="3.55.40.20">
    <property type="entry name" value="Iron/manganese superoxide dismutase, C-terminal domain"/>
    <property type="match status" value="1"/>
</dbReference>
<dbReference type="EC" id="1.15.1.1" evidence="12"/>
<protein>
    <recommendedName>
        <fullName evidence="12">Superoxide dismutase</fullName>
        <ecNumber evidence="12">1.15.1.1</ecNumber>
    </recommendedName>
</protein>
<dbReference type="InterPro" id="IPR050265">
    <property type="entry name" value="Fe/Mn_Superoxide_Dismutase"/>
</dbReference>
<dbReference type="InterPro" id="IPR036324">
    <property type="entry name" value="Mn/Fe_SOD_N_sf"/>
</dbReference>
<evidence type="ECO:0000259" key="14">
    <source>
        <dbReference type="Pfam" id="PF02777"/>
    </source>
</evidence>
<dbReference type="Pfam" id="PF02777">
    <property type="entry name" value="Sod_Fe_C"/>
    <property type="match status" value="1"/>
</dbReference>
<organism evidence="15">
    <name type="scientific">Aspergillus candidus</name>
    <dbReference type="NCBI Taxonomy" id="41067"/>
    <lineage>
        <taxon>Eukaryota</taxon>
        <taxon>Fungi</taxon>
        <taxon>Dikarya</taxon>
        <taxon>Ascomycota</taxon>
        <taxon>Pezizomycotina</taxon>
        <taxon>Eurotiomycetes</taxon>
        <taxon>Eurotiomycetidae</taxon>
        <taxon>Eurotiales</taxon>
        <taxon>Aspergillaceae</taxon>
        <taxon>Aspergillus</taxon>
        <taxon>Aspergillus subgen. Circumdati</taxon>
    </lineage>
</organism>
<dbReference type="Pfam" id="PF00081">
    <property type="entry name" value="Sod_Fe_N"/>
    <property type="match status" value="1"/>
</dbReference>
<comment type="function">
    <text evidence="2">Destroys superoxide anion radicals which are normally produced within the cells and which are toxic to biological systems.</text>
</comment>
<feature type="domain" description="Manganese/iron superoxide dismutase C-terminal" evidence="14">
    <location>
        <begin position="70"/>
        <end position="136"/>
    </location>
</feature>
<keyword evidence="6 12" id="KW-0479">Metal-binding</keyword>
<sequence length="136" mass="14556">HHQTYVDKLNAALTAQAAALAQPNPDIPALVKQQKQVQFNGGGHINHSLFWKNLAPFDSPDTHIHAVAPTLAPAIEAHWGSVQAFIDAFNENLLAVQGSGWGWLVAAAPRGELSIVSAKDQDPITDAVPIVGVDMW</sequence>
<keyword evidence="9" id="KW-0496">Mitochondrion</keyword>
<evidence type="ECO:0000256" key="11">
    <source>
        <dbReference type="ARBA" id="ARBA00049204"/>
    </source>
</evidence>
<name>Q537X4_ASPCN</name>
<evidence type="ECO:0000256" key="10">
    <source>
        <dbReference type="ARBA" id="ARBA00023211"/>
    </source>
</evidence>
<dbReference type="SUPFAM" id="SSF46609">
    <property type="entry name" value="Fe,Mn superoxide dismutase (SOD), N-terminal domain"/>
    <property type="match status" value="1"/>
</dbReference>
<comment type="similarity">
    <text evidence="4 12">Belongs to the iron/manganese superoxide dismutase family.</text>
</comment>
<comment type="function">
    <text evidence="12">Destroys radicals which are normally produced within the cells and which are toxic to biological systems.</text>
</comment>
<keyword evidence="7" id="KW-0809">Transit peptide</keyword>
<evidence type="ECO:0000256" key="8">
    <source>
        <dbReference type="ARBA" id="ARBA00023002"/>
    </source>
</evidence>
<feature type="domain" description="Manganese/iron superoxide dismutase N-terminal" evidence="13">
    <location>
        <begin position="1"/>
        <end position="55"/>
    </location>
</feature>
<evidence type="ECO:0000256" key="1">
    <source>
        <dbReference type="ARBA" id="ARBA00001936"/>
    </source>
</evidence>
<dbReference type="GO" id="GO:0030145">
    <property type="term" value="F:manganese ion binding"/>
    <property type="evidence" value="ECO:0007669"/>
    <property type="project" value="TreeGrafter"/>
</dbReference>
<comment type="cofactor">
    <cofactor evidence="1">
        <name>Mn(2+)</name>
        <dbReference type="ChEBI" id="CHEBI:29035"/>
    </cofactor>
</comment>
<reference evidence="15" key="1">
    <citation type="journal article" date="2006" name="Mol. Phylogenet. Evol.">
        <title>Manganese superoxide dismutase based phylogeny of pathogenic fungi.</title>
        <authorList>
            <person name="Frealle E."/>
            <person name="Noel C."/>
            <person name="Nolard N."/>
            <person name="Symoens F."/>
            <person name="Felipe M.S."/>
            <person name="Dei-Cas E."/>
            <person name="Camus D."/>
            <person name="Viscogliosi E."/>
            <person name="Delhaes L."/>
        </authorList>
    </citation>
    <scope>NUCLEOTIDE SEQUENCE</scope>
    <source>
        <strain evidence="15">IHEM No 14607</strain>
    </source>
</reference>
<evidence type="ECO:0000256" key="2">
    <source>
        <dbReference type="ARBA" id="ARBA00002170"/>
    </source>
</evidence>
<evidence type="ECO:0000256" key="7">
    <source>
        <dbReference type="ARBA" id="ARBA00022946"/>
    </source>
</evidence>
<accession>Q537X4</accession>